<dbReference type="OMA" id="CAQGMPR"/>
<dbReference type="Proteomes" id="UP000077755">
    <property type="component" value="Chromosome 7"/>
</dbReference>
<dbReference type="EMBL" id="LNRQ01000007">
    <property type="protein sequence ID" value="KZM86496.1"/>
    <property type="molecule type" value="Genomic_DNA"/>
</dbReference>
<keyword evidence="4" id="KW-1185">Reference proteome</keyword>
<evidence type="ECO:0000256" key="1">
    <source>
        <dbReference type="SAM" id="Phobius"/>
    </source>
</evidence>
<proteinExistence type="predicted"/>
<evidence type="ECO:0000313" key="2">
    <source>
        <dbReference type="EMBL" id="KZM86496.1"/>
    </source>
</evidence>
<protein>
    <submittedName>
        <fullName evidence="2">Uncharacterized protein</fullName>
    </submittedName>
</protein>
<name>A0A164SQT7_DAUCS</name>
<dbReference type="PANTHER" id="PTHR37199">
    <property type="entry name" value="TRANSMEMBRANE PROTEIN"/>
    <property type="match status" value="1"/>
</dbReference>
<keyword evidence="1" id="KW-0472">Membrane</keyword>
<organism evidence="2">
    <name type="scientific">Daucus carota subsp. sativus</name>
    <name type="common">Carrot</name>
    <dbReference type="NCBI Taxonomy" id="79200"/>
    <lineage>
        <taxon>Eukaryota</taxon>
        <taxon>Viridiplantae</taxon>
        <taxon>Streptophyta</taxon>
        <taxon>Embryophyta</taxon>
        <taxon>Tracheophyta</taxon>
        <taxon>Spermatophyta</taxon>
        <taxon>Magnoliopsida</taxon>
        <taxon>eudicotyledons</taxon>
        <taxon>Gunneridae</taxon>
        <taxon>Pentapetalae</taxon>
        <taxon>asterids</taxon>
        <taxon>campanulids</taxon>
        <taxon>Apiales</taxon>
        <taxon>Apiaceae</taxon>
        <taxon>Apioideae</taxon>
        <taxon>Scandiceae</taxon>
        <taxon>Daucinae</taxon>
        <taxon>Daucus</taxon>
        <taxon>Daucus sect. Daucus</taxon>
    </lineage>
</organism>
<gene>
    <name evidence="2" type="ORF">DCAR_023630</name>
    <name evidence="3" type="ORF">DCAR_0727105</name>
</gene>
<sequence length="78" mass="7819">MVRAWIHVANLQGGRASSNTNFQGLGSLLLLLWALVVSICFISAVILSCADGASREKDASNETYAAGCGAGCGGGCGG</sequence>
<feature type="transmembrane region" description="Helical" evidence="1">
    <location>
        <begin position="25"/>
        <end position="47"/>
    </location>
</feature>
<dbReference type="Gramene" id="KZM86496">
    <property type="protein sequence ID" value="KZM86496"/>
    <property type="gene ID" value="DCAR_023630"/>
</dbReference>
<dbReference type="PANTHER" id="PTHR37199:SF5">
    <property type="entry name" value="TRANSMEMBRANE PROTEIN"/>
    <property type="match status" value="1"/>
</dbReference>
<dbReference type="AlphaFoldDB" id="A0A164SQT7"/>
<accession>A0A164SQT7</accession>
<keyword evidence="1" id="KW-1133">Transmembrane helix</keyword>
<dbReference type="EMBL" id="CP093349">
    <property type="protein sequence ID" value="WOH07672.1"/>
    <property type="molecule type" value="Genomic_DNA"/>
</dbReference>
<reference evidence="3" key="2">
    <citation type="submission" date="2022-03" db="EMBL/GenBank/DDBJ databases">
        <title>Draft title - Genomic analysis of global carrot germplasm unveils the trajectory of domestication and the origin of high carotenoid orange carrot.</title>
        <authorList>
            <person name="Iorizzo M."/>
            <person name="Ellison S."/>
            <person name="Senalik D."/>
            <person name="Macko-Podgorni A."/>
            <person name="Grzebelus D."/>
            <person name="Bostan H."/>
            <person name="Rolling W."/>
            <person name="Curaba J."/>
            <person name="Simon P."/>
        </authorList>
    </citation>
    <scope>NUCLEOTIDE SEQUENCE</scope>
    <source>
        <tissue evidence="3">Leaf</tissue>
    </source>
</reference>
<evidence type="ECO:0000313" key="4">
    <source>
        <dbReference type="Proteomes" id="UP000077755"/>
    </source>
</evidence>
<reference evidence="2" key="1">
    <citation type="journal article" date="2016" name="Nat. Genet.">
        <title>A high-quality carrot genome assembly provides new insights into carotenoid accumulation and asterid genome evolution.</title>
        <authorList>
            <person name="Iorizzo M."/>
            <person name="Ellison S."/>
            <person name="Senalik D."/>
            <person name="Zeng P."/>
            <person name="Satapoomin P."/>
            <person name="Huang J."/>
            <person name="Bowman M."/>
            <person name="Iovene M."/>
            <person name="Sanseverino W."/>
            <person name="Cavagnaro P."/>
            <person name="Yildiz M."/>
            <person name="Macko-Podgorni A."/>
            <person name="Moranska E."/>
            <person name="Grzebelus E."/>
            <person name="Grzebelus D."/>
            <person name="Ashrafi H."/>
            <person name="Zheng Z."/>
            <person name="Cheng S."/>
            <person name="Spooner D."/>
            <person name="Van Deynze A."/>
            <person name="Simon P."/>
        </authorList>
    </citation>
    <scope>NUCLEOTIDE SEQUENCE [LARGE SCALE GENOMIC DNA]</scope>
    <source>
        <tissue evidence="2">Leaf</tissue>
    </source>
</reference>
<keyword evidence="1" id="KW-0812">Transmembrane</keyword>
<evidence type="ECO:0000313" key="3">
    <source>
        <dbReference type="EMBL" id="WOH07672.1"/>
    </source>
</evidence>